<dbReference type="InterPro" id="IPR022357">
    <property type="entry name" value="MIP_CS"/>
</dbReference>
<feature type="region of interest" description="Disordered" evidence="1">
    <location>
        <begin position="360"/>
        <end position="386"/>
    </location>
</feature>
<proteinExistence type="predicted"/>
<feature type="compositionally biased region" description="Low complexity" evidence="1">
    <location>
        <begin position="320"/>
        <end position="329"/>
    </location>
</feature>
<gene>
    <name evidence="2" type="ORF">TvY486_0022600</name>
</gene>
<feature type="compositionally biased region" description="Basic residues" evidence="1">
    <location>
        <begin position="330"/>
        <end position="339"/>
    </location>
</feature>
<reference evidence="2 3" key="1">
    <citation type="journal article" date="2012" name="Proc. Natl. Acad. Sci. U.S.A.">
        <title>Antigenic diversity is generated by distinct evolutionary mechanisms in African trypanosome species.</title>
        <authorList>
            <person name="Jackson A.P."/>
            <person name="Berry A."/>
            <person name="Aslett M."/>
            <person name="Allison H.C."/>
            <person name="Burton P."/>
            <person name="Vavrova-Anderson J."/>
            <person name="Brown R."/>
            <person name="Browne H."/>
            <person name="Corton N."/>
            <person name="Hauser H."/>
            <person name="Gamble J."/>
            <person name="Gilderthorp R."/>
            <person name="Marcello L."/>
            <person name="McQuillan J."/>
            <person name="Otto T.D."/>
            <person name="Quail M.A."/>
            <person name="Sanders M.J."/>
            <person name="van Tonder A."/>
            <person name="Ginger M.L."/>
            <person name="Field M.C."/>
            <person name="Barry J.D."/>
            <person name="Hertz-Fowler C."/>
            <person name="Berriman M."/>
        </authorList>
    </citation>
    <scope>NUCLEOTIDE SEQUENCE</scope>
    <source>
        <strain evidence="2 3">Y486</strain>
    </source>
</reference>
<keyword evidence="3" id="KW-1185">Reference proteome</keyword>
<evidence type="ECO:0000313" key="2">
    <source>
        <dbReference type="EMBL" id="CCD19561.1"/>
    </source>
</evidence>
<dbReference type="VEuPathDB" id="TriTrypDB:TvY486_0022600"/>
<evidence type="ECO:0000313" key="3">
    <source>
        <dbReference type="Proteomes" id="UP000009027"/>
    </source>
</evidence>
<feature type="region of interest" description="Disordered" evidence="1">
    <location>
        <begin position="240"/>
        <end position="348"/>
    </location>
</feature>
<dbReference type="PROSITE" id="PS00221">
    <property type="entry name" value="MIP"/>
    <property type="match status" value="1"/>
</dbReference>
<sequence length="461" mass="50215">MGSWPFVPACSVRPAIAKARTSRAASARRHVARRCPSANLAHAHHGIPVSPPFPSHKVRWTTGGNASRHARVTVSAVRACVALCAWPQDRCRAQCDAASRQSEPATRVAARTGRPQRPLVRAPAAPAVFRDAVSVCVVRHASLSCESAAASILLAPPSVHLNPTLSLALPWANARATVPRQRRAALRSRHANDAVSFPARRCDRVGPRRHACACPSLRASSAAIVGRPAHRVAAGYADAREGERQWSERRAKGEPTTQRLQRVPCTPARWTRHENKRRGRGRALAPATRSCVGARSLRAHRGQARPSTVWREGPQDNGLGVRKGAVAAGGKRRRTRSKRACPGSRTLASGAGATCSRWTNRHRGQAATQAPRGIARRGPVSPDCAFRRRPDRIAHEEKVAARGQAPYERCAATLHAAKGRRNRSSESSGHFCRTAWVSVTRRTRAEGQWCVARDLRHPWLR</sequence>
<name>F9WPT4_TRYVY</name>
<dbReference type="AlphaFoldDB" id="F9WPT4"/>
<organism evidence="2 3">
    <name type="scientific">Trypanosoma vivax (strain Y486)</name>
    <dbReference type="NCBI Taxonomy" id="1055687"/>
    <lineage>
        <taxon>Eukaryota</taxon>
        <taxon>Discoba</taxon>
        <taxon>Euglenozoa</taxon>
        <taxon>Kinetoplastea</taxon>
        <taxon>Metakinetoplastina</taxon>
        <taxon>Trypanosomatida</taxon>
        <taxon>Trypanosomatidae</taxon>
        <taxon>Trypanosoma</taxon>
        <taxon>Duttonella</taxon>
    </lineage>
</organism>
<evidence type="ECO:0000256" key="1">
    <source>
        <dbReference type="SAM" id="MobiDB-lite"/>
    </source>
</evidence>
<dbReference type="EMBL" id="CAEX01003699">
    <property type="protein sequence ID" value="CCD19561.1"/>
    <property type="molecule type" value="Genomic_DNA"/>
</dbReference>
<dbReference type="Proteomes" id="UP000009027">
    <property type="component" value="Unassembled WGS sequence"/>
</dbReference>
<protein>
    <submittedName>
        <fullName evidence="2">Uncharacterized protein</fullName>
    </submittedName>
</protein>
<feature type="compositionally biased region" description="Basic and acidic residues" evidence="1">
    <location>
        <begin position="240"/>
        <end position="253"/>
    </location>
</feature>
<accession>F9WPT4</accession>